<organism evidence="2 3">
    <name type="scientific">Ameca splendens</name>
    <dbReference type="NCBI Taxonomy" id="208324"/>
    <lineage>
        <taxon>Eukaryota</taxon>
        <taxon>Metazoa</taxon>
        <taxon>Chordata</taxon>
        <taxon>Craniata</taxon>
        <taxon>Vertebrata</taxon>
        <taxon>Euteleostomi</taxon>
        <taxon>Actinopterygii</taxon>
        <taxon>Neopterygii</taxon>
        <taxon>Teleostei</taxon>
        <taxon>Neoteleostei</taxon>
        <taxon>Acanthomorphata</taxon>
        <taxon>Ovalentaria</taxon>
        <taxon>Atherinomorphae</taxon>
        <taxon>Cyprinodontiformes</taxon>
        <taxon>Goodeidae</taxon>
        <taxon>Ameca</taxon>
    </lineage>
</organism>
<sequence>MHSNTHMTWSPKIGTQIKESIWIAVSLEPITNFLLQEKTDESASHLLHTAQSDSASQIHNSPHTAFRGVAIETLPGSSGQKMRGDERGYFPLRLPPCFAATTFCSQIDYIILHSSTVFFCLFVFFFAYVHNNANS</sequence>
<keyword evidence="3" id="KW-1185">Reference proteome</keyword>
<dbReference type="EMBL" id="JAHRIP010018921">
    <property type="protein sequence ID" value="MEQ2286481.1"/>
    <property type="molecule type" value="Genomic_DNA"/>
</dbReference>
<accession>A0ABV0XYE4</accession>
<evidence type="ECO:0000256" key="1">
    <source>
        <dbReference type="SAM" id="Phobius"/>
    </source>
</evidence>
<feature type="transmembrane region" description="Helical" evidence="1">
    <location>
        <begin position="109"/>
        <end position="129"/>
    </location>
</feature>
<keyword evidence="1" id="KW-0472">Membrane</keyword>
<proteinExistence type="predicted"/>
<keyword evidence="1" id="KW-0812">Transmembrane</keyword>
<keyword evidence="1" id="KW-1133">Transmembrane helix</keyword>
<evidence type="ECO:0000313" key="2">
    <source>
        <dbReference type="EMBL" id="MEQ2286481.1"/>
    </source>
</evidence>
<evidence type="ECO:0000313" key="3">
    <source>
        <dbReference type="Proteomes" id="UP001469553"/>
    </source>
</evidence>
<name>A0ABV0XYE4_9TELE</name>
<protein>
    <submittedName>
        <fullName evidence="2">Uncharacterized protein</fullName>
    </submittedName>
</protein>
<dbReference type="Proteomes" id="UP001469553">
    <property type="component" value="Unassembled WGS sequence"/>
</dbReference>
<reference evidence="2 3" key="1">
    <citation type="submission" date="2021-06" db="EMBL/GenBank/DDBJ databases">
        <authorList>
            <person name="Palmer J.M."/>
        </authorList>
    </citation>
    <scope>NUCLEOTIDE SEQUENCE [LARGE SCALE GENOMIC DNA]</scope>
    <source>
        <strain evidence="2 3">AS_MEX2019</strain>
        <tissue evidence="2">Muscle</tissue>
    </source>
</reference>
<gene>
    <name evidence="2" type="ORF">AMECASPLE_002924</name>
</gene>
<comment type="caution">
    <text evidence="2">The sequence shown here is derived from an EMBL/GenBank/DDBJ whole genome shotgun (WGS) entry which is preliminary data.</text>
</comment>